<dbReference type="InterPro" id="IPR020846">
    <property type="entry name" value="MFS_dom"/>
</dbReference>
<comment type="similarity">
    <text evidence="2">Belongs to the major facilitator superfamily.</text>
</comment>
<feature type="domain" description="Major facilitator superfamily (MFS) profile" evidence="8">
    <location>
        <begin position="72"/>
        <end position="508"/>
    </location>
</feature>
<protein>
    <submittedName>
        <fullName evidence="9">Polyamine transporter 3</fullName>
    </submittedName>
</protein>
<evidence type="ECO:0000256" key="3">
    <source>
        <dbReference type="ARBA" id="ARBA00022692"/>
    </source>
</evidence>
<accession>A0ABQ9SWZ6</accession>
<dbReference type="CDD" id="cd17323">
    <property type="entry name" value="MFS_Tpo1_MDR_like"/>
    <property type="match status" value="1"/>
</dbReference>
<feature type="transmembrane region" description="Helical" evidence="7">
    <location>
        <begin position="164"/>
        <end position="186"/>
    </location>
</feature>
<evidence type="ECO:0000256" key="7">
    <source>
        <dbReference type="SAM" id="Phobius"/>
    </source>
</evidence>
<dbReference type="SUPFAM" id="SSF103473">
    <property type="entry name" value="MFS general substrate transporter"/>
    <property type="match status" value="1"/>
</dbReference>
<dbReference type="Proteomes" id="UP001241169">
    <property type="component" value="Unassembled WGS sequence"/>
</dbReference>
<feature type="transmembrane region" description="Helical" evidence="7">
    <location>
        <begin position="479"/>
        <end position="501"/>
    </location>
</feature>
<evidence type="ECO:0000259" key="8">
    <source>
        <dbReference type="PROSITE" id="PS50850"/>
    </source>
</evidence>
<dbReference type="Pfam" id="PF07690">
    <property type="entry name" value="MFS_1"/>
    <property type="match status" value="1"/>
</dbReference>
<feature type="transmembrane region" description="Helical" evidence="7">
    <location>
        <begin position="386"/>
        <end position="405"/>
    </location>
</feature>
<feature type="region of interest" description="Disordered" evidence="6">
    <location>
        <begin position="1"/>
        <end position="63"/>
    </location>
</feature>
<comment type="caution">
    <text evidence="9">The sequence shown here is derived from an EMBL/GenBank/DDBJ whole genome shotgun (WGS) entry which is preliminary data.</text>
</comment>
<organism evidence="9 10">
    <name type="scientific">Colletotrichum paranaense</name>
    <dbReference type="NCBI Taxonomy" id="1914294"/>
    <lineage>
        <taxon>Eukaryota</taxon>
        <taxon>Fungi</taxon>
        <taxon>Dikarya</taxon>
        <taxon>Ascomycota</taxon>
        <taxon>Pezizomycotina</taxon>
        <taxon>Sordariomycetes</taxon>
        <taxon>Hypocreomycetidae</taxon>
        <taxon>Glomerellales</taxon>
        <taxon>Glomerellaceae</taxon>
        <taxon>Colletotrichum</taxon>
        <taxon>Colletotrichum acutatum species complex</taxon>
    </lineage>
</organism>
<evidence type="ECO:0000256" key="2">
    <source>
        <dbReference type="ARBA" id="ARBA00008335"/>
    </source>
</evidence>
<feature type="transmembrane region" description="Helical" evidence="7">
    <location>
        <begin position="411"/>
        <end position="434"/>
    </location>
</feature>
<feature type="transmembrane region" description="Helical" evidence="7">
    <location>
        <begin position="227"/>
        <end position="248"/>
    </location>
</feature>
<evidence type="ECO:0000313" key="9">
    <source>
        <dbReference type="EMBL" id="KAK1544013.1"/>
    </source>
</evidence>
<keyword evidence="10" id="KW-1185">Reference proteome</keyword>
<dbReference type="InterPro" id="IPR036259">
    <property type="entry name" value="MFS_trans_sf"/>
</dbReference>
<name>A0ABQ9SWZ6_9PEZI</name>
<keyword evidence="4 7" id="KW-1133">Transmembrane helix</keyword>
<dbReference type="InterPro" id="IPR011701">
    <property type="entry name" value="MFS"/>
</dbReference>
<evidence type="ECO:0000256" key="4">
    <source>
        <dbReference type="ARBA" id="ARBA00022989"/>
    </source>
</evidence>
<gene>
    <name evidence="9" type="ORF">CPAR01_04646</name>
</gene>
<dbReference type="RefSeq" id="XP_060353132.1">
    <property type="nucleotide sequence ID" value="XM_060488926.1"/>
</dbReference>
<keyword evidence="3 7" id="KW-0812">Transmembrane</keyword>
<feature type="transmembrane region" description="Helical" evidence="7">
    <location>
        <begin position="106"/>
        <end position="130"/>
    </location>
</feature>
<dbReference type="GeneID" id="85372825"/>
<feature type="transmembrane region" description="Helical" evidence="7">
    <location>
        <begin position="446"/>
        <end position="467"/>
    </location>
</feature>
<dbReference type="PANTHER" id="PTHR23502">
    <property type="entry name" value="MAJOR FACILITATOR SUPERFAMILY"/>
    <property type="match status" value="1"/>
</dbReference>
<reference evidence="9 10" key="1">
    <citation type="submission" date="2016-10" db="EMBL/GenBank/DDBJ databases">
        <title>The genome sequence of Colletotrichum fioriniae PJ7.</title>
        <authorList>
            <person name="Baroncelli R."/>
        </authorList>
    </citation>
    <scope>NUCLEOTIDE SEQUENCE [LARGE SCALE GENOMIC DNA]</scope>
    <source>
        <strain evidence="9 10">IMI 384185</strain>
    </source>
</reference>
<feature type="transmembrane region" description="Helical" evidence="7">
    <location>
        <begin position="70"/>
        <end position="94"/>
    </location>
</feature>
<feature type="transmembrane region" description="Helical" evidence="7">
    <location>
        <begin position="198"/>
        <end position="221"/>
    </location>
</feature>
<dbReference type="PANTHER" id="PTHR23502:SF68">
    <property type="entry name" value="MULTIDRUG TRANSPORTER, PUTATIVE (AFU_ORTHOLOGUE AFUA_3G01120)-RELATED"/>
    <property type="match status" value="1"/>
</dbReference>
<feature type="transmembrane region" description="Helical" evidence="7">
    <location>
        <begin position="137"/>
        <end position="158"/>
    </location>
</feature>
<evidence type="ECO:0000256" key="5">
    <source>
        <dbReference type="ARBA" id="ARBA00023136"/>
    </source>
</evidence>
<dbReference type="Gene3D" id="1.20.1250.20">
    <property type="entry name" value="MFS general substrate transporter like domains"/>
    <property type="match status" value="1"/>
</dbReference>
<feature type="transmembrane region" description="Helical" evidence="7">
    <location>
        <begin position="296"/>
        <end position="321"/>
    </location>
</feature>
<feature type="transmembrane region" description="Helical" evidence="7">
    <location>
        <begin position="341"/>
        <end position="365"/>
    </location>
</feature>
<sequence>MKGTTKSSSTEKQHIQSSPTEPPPAKMGPEEIPSEAISGEISDEDDRNLVTWDGADDPQNPMNWPDSRKWINLVLMSLLTIISPLGSSMFAPGIPRILTEFKTNDSLIATFITSIYFLGFAFGPLVVAPLSELYGRVYIYHISNVLFVSFCVGAALSTSIDMLLAFRFLMGVVGSVPTTIGVGSIVDVMPIEKRGRSISLWAIGPLLGPSIGPVAGGYLIQAAGWRWVYWLLAILSKGGVCSILALLIMRETYAPVLLERKARRLRTETGNHALRTKADRDGKKLIQRAVIRPFKFLFMTPLVSIIAAYVGIAYGILYLLIATFSFVYTDQYHFSEGDAGLAFLPAGLGMMIGVLTFGNVQDYLVKKAREGMRPGEKYRPEVKITPWLTIPTGLTIPVGLFIYGWTTENKIHWIVPMIGVVILSGGLTGVTMCVQNYQIDSYERYAASGSAAVTLSRSLIGALMPLGGLKMYEALGLGWGNSLLGFMSLALVPVPVGLFLYGGMIRKRFDPVL</sequence>
<evidence type="ECO:0000256" key="6">
    <source>
        <dbReference type="SAM" id="MobiDB-lite"/>
    </source>
</evidence>
<proteinExistence type="inferred from homology"/>
<dbReference type="EMBL" id="MOPA01000003">
    <property type="protein sequence ID" value="KAK1544013.1"/>
    <property type="molecule type" value="Genomic_DNA"/>
</dbReference>
<dbReference type="PROSITE" id="PS50850">
    <property type="entry name" value="MFS"/>
    <property type="match status" value="1"/>
</dbReference>
<comment type="subcellular location">
    <subcellularLocation>
        <location evidence="1">Membrane</location>
        <topology evidence="1">Multi-pass membrane protein</topology>
    </subcellularLocation>
</comment>
<evidence type="ECO:0000256" key="1">
    <source>
        <dbReference type="ARBA" id="ARBA00004141"/>
    </source>
</evidence>
<evidence type="ECO:0000313" key="10">
    <source>
        <dbReference type="Proteomes" id="UP001241169"/>
    </source>
</evidence>
<keyword evidence="5 7" id="KW-0472">Membrane</keyword>